<evidence type="ECO:0000313" key="2">
    <source>
        <dbReference type="EMBL" id="AFZ34545.1"/>
    </source>
</evidence>
<sequence length="277" mass="31992">MNIHQNQVNLNQNLIELNSFTNSIAKLRQDSESLQKTYNSGQPYPHLAIDDLFEPTILDRIVAEFPKTQDRDWIVWNSNYELKTTSRGIVGLSPFTQFFCLWLNSSEFIDELKKITGIQDLIPDPLFFGAGLHQMYRDGWLDIHADYTKHPTLPLIRRINLLIYLNRDWKPSWGGDIELWSETDKENRVGYTPDFNRTVIFPTTSETLHGVPKRLSCPPEQSRKLISIYYWSPAPSLIKAGTPIIWSSQQNWQNKVRKILRNIATNISGDKGNGFGL</sequence>
<keyword evidence="3" id="KW-1185">Reference proteome</keyword>
<dbReference type="InterPro" id="IPR044862">
    <property type="entry name" value="Pro_4_hyd_alph_FE2OG_OXY"/>
</dbReference>
<feature type="domain" description="Prolyl 4-hydroxylase alpha subunit Fe(2+) 2OG dioxygenase" evidence="1">
    <location>
        <begin position="135"/>
        <end position="230"/>
    </location>
</feature>
<dbReference type="HOGENOM" id="CLU_078769_1_0_3"/>
<proteinExistence type="predicted"/>
<dbReference type="RefSeq" id="WP_015192218.1">
    <property type="nucleotide sequence ID" value="NC_019748.1"/>
</dbReference>
<evidence type="ECO:0000259" key="1">
    <source>
        <dbReference type="Pfam" id="PF13640"/>
    </source>
</evidence>
<name>K9XPJ9_STAC7</name>
<reference evidence="3" key="1">
    <citation type="journal article" date="2013" name="Proc. Natl. Acad. Sci. U.S.A.">
        <title>Improving the coverage of the cyanobacterial phylum using diversity-driven genome sequencing.</title>
        <authorList>
            <person name="Shih P.M."/>
            <person name="Wu D."/>
            <person name="Latifi A."/>
            <person name="Axen S.D."/>
            <person name="Fewer D.P."/>
            <person name="Talla E."/>
            <person name="Calteau A."/>
            <person name="Cai F."/>
            <person name="Tandeau de Marsac N."/>
            <person name="Rippka R."/>
            <person name="Herdman M."/>
            <person name="Sivonen K."/>
            <person name="Coursin T."/>
            <person name="Laurent T."/>
            <person name="Goodwin L."/>
            <person name="Nolan M."/>
            <person name="Davenport K.W."/>
            <person name="Han C.S."/>
            <person name="Rubin E.M."/>
            <person name="Eisen J.A."/>
            <person name="Woyke T."/>
            <person name="Gugger M."/>
            <person name="Kerfeld C.A."/>
        </authorList>
    </citation>
    <scope>NUCLEOTIDE SEQUENCE [LARGE SCALE GENOMIC DNA]</scope>
    <source>
        <strain evidence="3">ATCC 29371 / PCC 7437</strain>
    </source>
</reference>
<dbReference type="OrthoDB" id="9783171at2"/>
<protein>
    <recommendedName>
        <fullName evidence="1">Prolyl 4-hydroxylase alpha subunit Fe(2+) 2OG dioxygenase domain-containing protein</fullName>
    </recommendedName>
</protein>
<dbReference type="EMBL" id="CP003653">
    <property type="protein sequence ID" value="AFZ34545.1"/>
    <property type="molecule type" value="Genomic_DNA"/>
</dbReference>
<dbReference type="Proteomes" id="UP000010473">
    <property type="component" value="Chromosome"/>
</dbReference>
<dbReference type="KEGG" id="scs:Sta7437_0963"/>
<dbReference type="STRING" id="111780.Sta7437_0963"/>
<accession>K9XPJ9</accession>
<dbReference type="eggNOG" id="COG3751">
    <property type="taxonomic scope" value="Bacteria"/>
</dbReference>
<dbReference type="AlphaFoldDB" id="K9XPJ9"/>
<gene>
    <name evidence="2" type="ordered locus">Sta7437_0963</name>
</gene>
<dbReference type="Pfam" id="PF13640">
    <property type="entry name" value="2OG-FeII_Oxy_3"/>
    <property type="match status" value="1"/>
</dbReference>
<evidence type="ECO:0000313" key="3">
    <source>
        <dbReference type="Proteomes" id="UP000010473"/>
    </source>
</evidence>
<organism evidence="2 3">
    <name type="scientific">Stanieria cyanosphaera (strain ATCC 29371 / PCC 7437)</name>
    <dbReference type="NCBI Taxonomy" id="111780"/>
    <lineage>
        <taxon>Bacteria</taxon>
        <taxon>Bacillati</taxon>
        <taxon>Cyanobacteriota</taxon>
        <taxon>Cyanophyceae</taxon>
        <taxon>Pleurocapsales</taxon>
        <taxon>Dermocarpellaceae</taxon>
        <taxon>Stanieria</taxon>
    </lineage>
</organism>
<dbReference type="Gene3D" id="2.60.120.620">
    <property type="entry name" value="q2cbj1_9rhob like domain"/>
    <property type="match status" value="1"/>
</dbReference>